<protein>
    <submittedName>
        <fullName evidence="7">Peptidoglycan glycosyltransferase</fullName>
    </submittedName>
</protein>
<dbReference type="Proteomes" id="UP000218418">
    <property type="component" value="Chromosome"/>
</dbReference>
<evidence type="ECO:0000313" key="8">
    <source>
        <dbReference type="Proteomes" id="UP000218418"/>
    </source>
</evidence>
<dbReference type="PANTHER" id="PTHR30627:SF1">
    <property type="entry name" value="PEPTIDOGLYCAN D,D-TRANSPEPTIDASE FTSI"/>
    <property type="match status" value="1"/>
</dbReference>
<dbReference type="OrthoDB" id="9770103at2"/>
<dbReference type="InterPro" id="IPR012338">
    <property type="entry name" value="Beta-lactam/transpept-like"/>
</dbReference>
<dbReference type="InterPro" id="IPR036138">
    <property type="entry name" value="PBP_dimer_sf"/>
</dbReference>
<evidence type="ECO:0000259" key="5">
    <source>
        <dbReference type="Pfam" id="PF00905"/>
    </source>
</evidence>
<evidence type="ECO:0000256" key="2">
    <source>
        <dbReference type="ARBA" id="ARBA00007171"/>
    </source>
</evidence>
<keyword evidence="3 4" id="KW-0472">Membrane</keyword>
<dbReference type="Gene3D" id="3.40.710.10">
    <property type="entry name" value="DD-peptidase/beta-lactamase superfamily"/>
    <property type="match status" value="1"/>
</dbReference>
<keyword evidence="7" id="KW-0808">Transferase</keyword>
<feature type="domain" description="Penicillin-binding protein dimerisation" evidence="6">
    <location>
        <begin position="95"/>
        <end position="209"/>
    </location>
</feature>
<proteinExistence type="inferred from homology"/>
<gene>
    <name evidence="7" type="ORF">NIES267_17640</name>
</gene>
<dbReference type="SUPFAM" id="SSF56519">
    <property type="entry name" value="Penicillin binding protein dimerisation domain"/>
    <property type="match status" value="1"/>
</dbReference>
<name>A0A1Z4LM38_9CYAN</name>
<dbReference type="Gene3D" id="3.90.1310.10">
    <property type="entry name" value="Penicillin-binding protein 2a (Domain 2)"/>
    <property type="match status" value="1"/>
</dbReference>
<evidence type="ECO:0000313" key="7">
    <source>
        <dbReference type="EMBL" id="BAY82285.1"/>
    </source>
</evidence>
<accession>A0A1Z4LM38</accession>
<evidence type="ECO:0000259" key="6">
    <source>
        <dbReference type="Pfam" id="PF03717"/>
    </source>
</evidence>
<dbReference type="GO" id="GO:0016740">
    <property type="term" value="F:transferase activity"/>
    <property type="evidence" value="ECO:0007669"/>
    <property type="project" value="UniProtKB-KW"/>
</dbReference>
<dbReference type="Pfam" id="PF03717">
    <property type="entry name" value="PBP_dimer"/>
    <property type="match status" value="1"/>
</dbReference>
<dbReference type="AlphaFoldDB" id="A0A1Z4LM38"/>
<dbReference type="Pfam" id="PF00905">
    <property type="entry name" value="Transpeptidase"/>
    <property type="match status" value="1"/>
</dbReference>
<organism evidence="7 8">
    <name type="scientific">Calothrix parasitica NIES-267</name>
    <dbReference type="NCBI Taxonomy" id="1973488"/>
    <lineage>
        <taxon>Bacteria</taxon>
        <taxon>Bacillati</taxon>
        <taxon>Cyanobacteriota</taxon>
        <taxon>Cyanophyceae</taxon>
        <taxon>Nostocales</taxon>
        <taxon>Calotrichaceae</taxon>
        <taxon>Calothrix</taxon>
    </lineage>
</organism>
<dbReference type="PANTHER" id="PTHR30627">
    <property type="entry name" value="PEPTIDOGLYCAN D,D-TRANSPEPTIDASE"/>
    <property type="match status" value="1"/>
</dbReference>
<comment type="similarity">
    <text evidence="2">Belongs to the transpeptidase family.</text>
</comment>
<dbReference type="GO" id="GO:0005886">
    <property type="term" value="C:plasma membrane"/>
    <property type="evidence" value="ECO:0007669"/>
    <property type="project" value="TreeGrafter"/>
</dbReference>
<comment type="subcellular location">
    <subcellularLocation>
        <location evidence="1">Membrane</location>
    </subcellularLocation>
</comment>
<evidence type="ECO:0000256" key="4">
    <source>
        <dbReference type="SAM" id="Phobius"/>
    </source>
</evidence>
<dbReference type="Gene3D" id="3.30.450.330">
    <property type="match status" value="1"/>
</dbReference>
<dbReference type="GO" id="GO:0071555">
    <property type="term" value="P:cell wall organization"/>
    <property type="evidence" value="ECO:0007669"/>
    <property type="project" value="TreeGrafter"/>
</dbReference>
<dbReference type="InterPro" id="IPR005311">
    <property type="entry name" value="PBP_dimer"/>
</dbReference>
<evidence type="ECO:0000256" key="3">
    <source>
        <dbReference type="ARBA" id="ARBA00023136"/>
    </source>
</evidence>
<dbReference type="InterPro" id="IPR001460">
    <property type="entry name" value="PCN-bd_Tpept"/>
</dbReference>
<feature type="domain" description="Penicillin-binding protein transpeptidase" evidence="5">
    <location>
        <begin position="283"/>
        <end position="595"/>
    </location>
</feature>
<dbReference type="GO" id="GO:0008658">
    <property type="term" value="F:penicillin binding"/>
    <property type="evidence" value="ECO:0007669"/>
    <property type="project" value="InterPro"/>
</dbReference>
<evidence type="ECO:0000256" key="1">
    <source>
        <dbReference type="ARBA" id="ARBA00004370"/>
    </source>
</evidence>
<feature type="transmembrane region" description="Helical" evidence="4">
    <location>
        <begin position="49"/>
        <end position="68"/>
    </location>
</feature>
<keyword evidence="4" id="KW-1133">Transmembrane helix</keyword>
<keyword evidence="8" id="KW-1185">Reference proteome</keyword>
<dbReference type="SUPFAM" id="SSF56601">
    <property type="entry name" value="beta-lactamase/transpeptidase-like"/>
    <property type="match status" value="1"/>
</dbReference>
<dbReference type="EMBL" id="AP018227">
    <property type="protein sequence ID" value="BAY82285.1"/>
    <property type="molecule type" value="Genomic_DNA"/>
</dbReference>
<reference evidence="7 8" key="1">
    <citation type="submission" date="2017-06" db="EMBL/GenBank/DDBJ databases">
        <title>Genome sequencing of cyanobaciteial culture collection at National Institute for Environmental Studies (NIES).</title>
        <authorList>
            <person name="Hirose Y."/>
            <person name="Shimura Y."/>
            <person name="Fujisawa T."/>
            <person name="Nakamura Y."/>
            <person name="Kawachi M."/>
        </authorList>
    </citation>
    <scope>NUCLEOTIDE SEQUENCE [LARGE SCALE GENOMIC DNA]</scope>
    <source>
        <strain evidence="7 8">NIES-267</strain>
    </source>
</reference>
<keyword evidence="4" id="KW-0812">Transmembrane</keyword>
<dbReference type="InterPro" id="IPR050515">
    <property type="entry name" value="Beta-lactam/transpept"/>
</dbReference>
<sequence>MQKFPRRNSRITQNNYTKSPFNRNISKGIDKRKFATKSPQTSPNPKNRLFIVWGILIAACLGLGINLYRLQIVDGAKLTKKARNQQMFSMRPFIPRRQIVDRNKRVVAIDLPIYTLYVHPKQFNKDKSPSDIARKLATILSKDAEKLAARFEKQKSGILISSRLQEEVADQISALRLNGIDLRKKFNRYYPSDNLVSDVVGFVNADRRGQAGIELSQEKLLERSMKTVRLSRAGNGALMPDHAPDGFLNFDKLQMQLTIDSRLQRDARLALNQQIKKFKAKRGAVIVMDAWDGSILALACSPTYNPNKKFTKEDYSLFRNWAVADLYEPGSTFKPLNVAIALETGRIRSTEVFNDTGLIKVADREIRNAEENANGRINVAQILQTSSNIGMVKIIQRLQPSIYYGWLERLGLRQKSETDLPFEVTSRLKPQDEFINSPIEPAAASFGQGFSLTALQLVQMHGALANGGRLVTPHVIKGLIDDKGQIHKERNLPASRQIFSPTTTQTVLQMMESVVDKGSGKAAQIPGYRIAGKTGTAEKAGATGGYIEGSKITSFVSILPVETPRYVVLTLVDEPQGEYTFGSTVAAPIAKKVIESLISVEQIPPSGS</sequence>